<gene>
    <name evidence="2" type="ORF">QNI16_15940</name>
</gene>
<organism evidence="2 3">
    <name type="scientific">Xanthocytophaga flava</name>
    <dbReference type="NCBI Taxonomy" id="3048013"/>
    <lineage>
        <taxon>Bacteria</taxon>
        <taxon>Pseudomonadati</taxon>
        <taxon>Bacteroidota</taxon>
        <taxon>Cytophagia</taxon>
        <taxon>Cytophagales</taxon>
        <taxon>Rhodocytophagaceae</taxon>
        <taxon>Xanthocytophaga</taxon>
    </lineage>
</organism>
<protein>
    <submittedName>
        <fullName evidence="2">Nuclear transport factor 2 family protein</fullName>
    </submittedName>
</protein>
<name>A0AAE3QRA9_9BACT</name>
<evidence type="ECO:0000313" key="3">
    <source>
        <dbReference type="Proteomes" id="UP001241110"/>
    </source>
</evidence>
<dbReference type="EMBL" id="JASJOS010000006">
    <property type="protein sequence ID" value="MDJ1481993.1"/>
    <property type="molecule type" value="Genomic_DNA"/>
</dbReference>
<dbReference type="Pfam" id="PF12680">
    <property type="entry name" value="SnoaL_2"/>
    <property type="match status" value="1"/>
</dbReference>
<dbReference type="InterPro" id="IPR032710">
    <property type="entry name" value="NTF2-like_dom_sf"/>
</dbReference>
<evidence type="ECO:0000313" key="2">
    <source>
        <dbReference type="EMBL" id="MDJ1481993.1"/>
    </source>
</evidence>
<dbReference type="AlphaFoldDB" id="A0AAE3QRA9"/>
<dbReference type="SUPFAM" id="SSF54427">
    <property type="entry name" value="NTF2-like"/>
    <property type="match status" value="1"/>
</dbReference>
<accession>A0AAE3QRA9</accession>
<dbReference type="InterPro" id="IPR037401">
    <property type="entry name" value="SnoaL-like"/>
</dbReference>
<evidence type="ECO:0000259" key="1">
    <source>
        <dbReference type="Pfam" id="PF12680"/>
    </source>
</evidence>
<dbReference type="Proteomes" id="UP001241110">
    <property type="component" value="Unassembled WGS sequence"/>
</dbReference>
<proteinExistence type="predicted"/>
<feature type="domain" description="SnoaL-like" evidence="1">
    <location>
        <begin position="9"/>
        <end position="109"/>
    </location>
</feature>
<dbReference type="RefSeq" id="WP_313980529.1">
    <property type="nucleotide sequence ID" value="NZ_JASJOS010000006.1"/>
</dbReference>
<sequence>MNQNQQVIETLYSSFSRKDYRGMAACYHPDATFTDEAFNLKSAKEIAAMWHMLIESGKDMRMEYRDIEADQQIGKAHWEAYYSFSRTGNKVHNIIDATFEFKDGKIIRHRDYFNFWRWAGMALGMPGKLLGWTPLIRNKVQKTARENLDKFIAKHPEYS</sequence>
<comment type="caution">
    <text evidence="2">The sequence shown here is derived from an EMBL/GenBank/DDBJ whole genome shotgun (WGS) entry which is preliminary data.</text>
</comment>
<dbReference type="Gene3D" id="3.10.450.50">
    <property type="match status" value="1"/>
</dbReference>
<reference evidence="2" key="1">
    <citation type="submission" date="2023-05" db="EMBL/GenBank/DDBJ databases">
        <authorList>
            <person name="Zhang X."/>
        </authorList>
    </citation>
    <scope>NUCLEOTIDE SEQUENCE</scope>
    <source>
        <strain evidence="2">YF14B1</strain>
    </source>
</reference>